<evidence type="ECO:0000256" key="2">
    <source>
        <dbReference type="ARBA" id="ARBA00006416"/>
    </source>
</evidence>
<evidence type="ECO:0000256" key="9">
    <source>
        <dbReference type="RuleBase" id="RU363100"/>
    </source>
</evidence>
<evidence type="ECO:0000256" key="6">
    <source>
        <dbReference type="ARBA" id="ARBA00022989"/>
    </source>
</evidence>
<dbReference type="GO" id="GO:0005743">
    <property type="term" value="C:mitochondrial inner membrane"/>
    <property type="evidence" value="ECO:0007669"/>
    <property type="project" value="UniProtKB-SubCell"/>
</dbReference>
<comment type="subcellular location">
    <subcellularLocation>
        <location evidence="1 9">Mitochondrion inner membrane</location>
        <topology evidence="1 9">Multi-pass membrane protein</topology>
    </subcellularLocation>
</comment>
<comment type="caution">
    <text evidence="9">Lacks conserved residue(s) required for the propagation of feature annotation.</text>
</comment>
<comment type="similarity">
    <text evidence="2 9">Belongs to the mitochondrial pyruvate carrier (MPC) (TC 2.A.105) family.</text>
</comment>
<keyword evidence="8 9" id="KW-0472">Membrane</keyword>
<dbReference type="Pfam" id="PF03650">
    <property type="entry name" value="MPC"/>
    <property type="match status" value="1"/>
</dbReference>
<dbReference type="InterPro" id="IPR005336">
    <property type="entry name" value="MPC"/>
</dbReference>
<evidence type="ECO:0000256" key="8">
    <source>
        <dbReference type="ARBA" id="ARBA00023136"/>
    </source>
</evidence>
<evidence type="ECO:0000256" key="5">
    <source>
        <dbReference type="ARBA" id="ARBA00022792"/>
    </source>
</evidence>
<dbReference type="AlphaFoldDB" id="A0A7S0UT15"/>
<reference evidence="10" key="1">
    <citation type="submission" date="2021-01" db="EMBL/GenBank/DDBJ databases">
        <authorList>
            <person name="Corre E."/>
            <person name="Pelletier E."/>
            <person name="Niang G."/>
            <person name="Scheremetjew M."/>
            <person name="Finn R."/>
            <person name="Kale V."/>
            <person name="Holt S."/>
            <person name="Cochrane G."/>
            <person name="Meng A."/>
            <person name="Brown T."/>
            <person name="Cohen L."/>
        </authorList>
    </citation>
    <scope>NUCLEOTIDE SEQUENCE</scope>
    <source>
        <strain evidence="10">SAG 63-3</strain>
    </source>
</reference>
<keyword evidence="6 9" id="KW-1133">Transmembrane helix</keyword>
<evidence type="ECO:0000256" key="1">
    <source>
        <dbReference type="ARBA" id="ARBA00004448"/>
    </source>
</evidence>
<keyword evidence="7 9" id="KW-0496">Mitochondrion</keyword>
<proteinExistence type="inferred from homology"/>
<evidence type="ECO:0000256" key="3">
    <source>
        <dbReference type="ARBA" id="ARBA00022448"/>
    </source>
</evidence>
<keyword evidence="3 9" id="KW-0813">Transport</keyword>
<sequence length="121" mass="13329">MSSFGQKARAFWNHPAGPQTIHFWAPTFKWCISLANIADIQRPPEKISAPQQCAITVTGFIFARYGFQIIPLNYNLIAVNGFMGITGTYQLFRRFMYERSVKEAEASGTAAASTASTASTA</sequence>
<keyword evidence="5 9" id="KW-0999">Mitochondrion inner membrane</keyword>
<keyword evidence="4 9" id="KW-0812">Transmembrane</keyword>
<organism evidence="10">
    <name type="scientific">Polytomella parva</name>
    <dbReference type="NCBI Taxonomy" id="51329"/>
    <lineage>
        <taxon>Eukaryota</taxon>
        <taxon>Viridiplantae</taxon>
        <taxon>Chlorophyta</taxon>
        <taxon>core chlorophytes</taxon>
        <taxon>Chlorophyceae</taxon>
        <taxon>CS clade</taxon>
        <taxon>Chlamydomonadales</taxon>
        <taxon>Chlamydomonadaceae</taxon>
        <taxon>Polytomella</taxon>
    </lineage>
</organism>
<dbReference type="GO" id="GO:0006850">
    <property type="term" value="P:pyruvate import into mitochondria"/>
    <property type="evidence" value="ECO:0007669"/>
    <property type="project" value="InterPro"/>
</dbReference>
<evidence type="ECO:0000313" key="10">
    <source>
        <dbReference type="EMBL" id="CAD8770743.1"/>
    </source>
</evidence>
<evidence type="ECO:0000256" key="4">
    <source>
        <dbReference type="ARBA" id="ARBA00022692"/>
    </source>
</evidence>
<evidence type="ECO:0000256" key="7">
    <source>
        <dbReference type="ARBA" id="ARBA00023128"/>
    </source>
</evidence>
<dbReference type="PANTHER" id="PTHR14154">
    <property type="entry name" value="UPF0041 BRAIN PROTEIN 44-RELATED"/>
    <property type="match status" value="1"/>
</dbReference>
<feature type="transmembrane region" description="Helical" evidence="9">
    <location>
        <begin position="72"/>
        <end position="92"/>
    </location>
</feature>
<protein>
    <recommendedName>
        <fullName evidence="9">Mitochondrial pyruvate carrier</fullName>
    </recommendedName>
</protein>
<dbReference type="EMBL" id="HBFM01011290">
    <property type="protein sequence ID" value="CAD8770743.1"/>
    <property type="molecule type" value="Transcribed_RNA"/>
</dbReference>
<name>A0A7S0UT15_9CHLO</name>
<accession>A0A7S0UT15</accession>
<comment type="function">
    <text evidence="9">Mediates the uptake of pyruvate into mitochondria.</text>
</comment>
<gene>
    <name evidence="10" type="ORF">PPAR00522_LOCUS7145</name>
</gene>